<dbReference type="GO" id="GO:0005524">
    <property type="term" value="F:ATP binding"/>
    <property type="evidence" value="ECO:0007669"/>
    <property type="project" value="UniProtKB-KW"/>
</dbReference>
<evidence type="ECO:0000313" key="6">
    <source>
        <dbReference type="EMBL" id="GEZ54567.1"/>
    </source>
</evidence>
<dbReference type="SUPFAM" id="SSF56112">
    <property type="entry name" value="Protein kinase-like (PK-like)"/>
    <property type="match status" value="1"/>
</dbReference>
<dbReference type="PANTHER" id="PTHR45646">
    <property type="entry name" value="SERINE/THREONINE-PROTEIN KINASE DOA-RELATED"/>
    <property type="match status" value="1"/>
</dbReference>
<keyword evidence="1" id="KW-0723">Serine/threonine-protein kinase</keyword>
<comment type="caution">
    <text evidence="6">The sequence shown here is derived from an EMBL/GenBank/DDBJ whole genome shotgun (WGS) entry which is preliminary data.</text>
</comment>
<keyword evidence="3" id="KW-0547">Nucleotide-binding</keyword>
<evidence type="ECO:0000256" key="2">
    <source>
        <dbReference type="ARBA" id="ARBA00022679"/>
    </source>
</evidence>
<evidence type="ECO:0000256" key="1">
    <source>
        <dbReference type="ARBA" id="ARBA00022527"/>
    </source>
</evidence>
<dbReference type="InterPro" id="IPR051175">
    <property type="entry name" value="CLK_kinases"/>
</dbReference>
<evidence type="ECO:0000256" key="5">
    <source>
        <dbReference type="ARBA" id="ARBA00022840"/>
    </source>
</evidence>
<keyword evidence="2" id="KW-0808">Transferase</keyword>
<dbReference type="Gene3D" id="1.10.510.10">
    <property type="entry name" value="Transferase(Phosphotransferase) domain 1"/>
    <property type="match status" value="1"/>
</dbReference>
<sequence length="86" mass="10405">MLKKAHRHAEKYVRKGRMDWPEGAASRESIKVVLKLPQPEYAARRPFRRRFNSFVARVLRYDPSKRLSARAALRHPFFTRDHLRRY</sequence>
<keyword evidence="4 6" id="KW-0418">Kinase</keyword>
<evidence type="ECO:0000256" key="3">
    <source>
        <dbReference type="ARBA" id="ARBA00022741"/>
    </source>
</evidence>
<dbReference type="AlphaFoldDB" id="A0A699ICM6"/>
<gene>
    <name evidence="6" type="ORF">Tci_526540</name>
</gene>
<accession>A0A699ICM6</accession>
<protein>
    <submittedName>
        <fullName evidence="6">Serine/threonine-protein kinase AFC2-like isoform X2</fullName>
    </submittedName>
</protein>
<dbReference type="GO" id="GO:0005634">
    <property type="term" value="C:nucleus"/>
    <property type="evidence" value="ECO:0007669"/>
    <property type="project" value="TreeGrafter"/>
</dbReference>
<name>A0A699ICM6_TANCI</name>
<dbReference type="EMBL" id="BKCJ010292088">
    <property type="protein sequence ID" value="GEZ54567.1"/>
    <property type="molecule type" value="Genomic_DNA"/>
</dbReference>
<reference evidence="6" key="1">
    <citation type="journal article" date="2019" name="Sci. Rep.">
        <title>Draft genome of Tanacetum cinerariifolium, the natural source of mosquito coil.</title>
        <authorList>
            <person name="Yamashiro T."/>
            <person name="Shiraishi A."/>
            <person name="Satake H."/>
            <person name="Nakayama K."/>
        </authorList>
    </citation>
    <scope>NUCLEOTIDE SEQUENCE</scope>
</reference>
<dbReference type="GO" id="GO:0004674">
    <property type="term" value="F:protein serine/threonine kinase activity"/>
    <property type="evidence" value="ECO:0007669"/>
    <property type="project" value="UniProtKB-KW"/>
</dbReference>
<dbReference type="PANTHER" id="PTHR45646:SF7">
    <property type="entry name" value="SERINE_THREONINE-PROTEIN KINASE AFC2"/>
    <property type="match status" value="1"/>
</dbReference>
<proteinExistence type="predicted"/>
<keyword evidence="5" id="KW-0067">ATP-binding</keyword>
<dbReference type="InterPro" id="IPR011009">
    <property type="entry name" value="Kinase-like_dom_sf"/>
</dbReference>
<evidence type="ECO:0000256" key="4">
    <source>
        <dbReference type="ARBA" id="ARBA00022777"/>
    </source>
</evidence>
<organism evidence="6">
    <name type="scientific">Tanacetum cinerariifolium</name>
    <name type="common">Dalmatian daisy</name>
    <name type="synonym">Chrysanthemum cinerariifolium</name>
    <dbReference type="NCBI Taxonomy" id="118510"/>
    <lineage>
        <taxon>Eukaryota</taxon>
        <taxon>Viridiplantae</taxon>
        <taxon>Streptophyta</taxon>
        <taxon>Embryophyta</taxon>
        <taxon>Tracheophyta</taxon>
        <taxon>Spermatophyta</taxon>
        <taxon>Magnoliopsida</taxon>
        <taxon>eudicotyledons</taxon>
        <taxon>Gunneridae</taxon>
        <taxon>Pentapetalae</taxon>
        <taxon>asterids</taxon>
        <taxon>campanulids</taxon>
        <taxon>Asterales</taxon>
        <taxon>Asteraceae</taxon>
        <taxon>Asteroideae</taxon>
        <taxon>Anthemideae</taxon>
        <taxon>Anthemidinae</taxon>
        <taxon>Tanacetum</taxon>
    </lineage>
</organism>